<sequence length="202" mass="23659">MILYNSRKAILSIFILCFLLINPFKSNSQPILTNPLVGSYFQPSFGINMGTFFNHEDFLFDFGLGFEELGYDYSVTFNGSFRPYYKKVIFKETDNLYYQVQEKVLQFSIDAEKRFYFIQFMNSSKIGLYAMMKFGYFYGTYKGLKENRNNTFALTPGAGLSWQFSKVSRVNLGYLYFNQNPFASPHMINLKLSIFINKDQQQ</sequence>
<dbReference type="Proteomes" id="UP000293952">
    <property type="component" value="Unassembled WGS sequence"/>
</dbReference>
<evidence type="ECO:0000313" key="1">
    <source>
        <dbReference type="EMBL" id="RYM32595.1"/>
    </source>
</evidence>
<evidence type="ECO:0000313" key="2">
    <source>
        <dbReference type="Proteomes" id="UP000293952"/>
    </source>
</evidence>
<keyword evidence="2" id="KW-1185">Reference proteome</keyword>
<protein>
    <recommendedName>
        <fullName evidence="3">Outer membrane protein beta-barrel domain-containing protein</fullName>
    </recommendedName>
</protein>
<name>A0A4Q4KHJ2_9FLAO</name>
<proteinExistence type="predicted"/>
<organism evidence="1 2">
    <name type="scientific">Brumimicrobium glaciale</name>
    <dbReference type="NCBI Taxonomy" id="200475"/>
    <lineage>
        <taxon>Bacteria</taxon>
        <taxon>Pseudomonadati</taxon>
        <taxon>Bacteroidota</taxon>
        <taxon>Flavobacteriia</taxon>
        <taxon>Flavobacteriales</taxon>
        <taxon>Crocinitomicaceae</taxon>
        <taxon>Brumimicrobium</taxon>
    </lineage>
</organism>
<dbReference type="OrthoDB" id="1467148at2"/>
<accession>A0A4Q4KHJ2</accession>
<gene>
    <name evidence="1" type="ORF">ERX46_15135</name>
</gene>
<evidence type="ECO:0008006" key="3">
    <source>
        <dbReference type="Google" id="ProtNLM"/>
    </source>
</evidence>
<reference evidence="1 2" key="1">
    <citation type="submission" date="2019-02" db="EMBL/GenBank/DDBJ databases">
        <title>Genome sequence of the sea-ice species Brumimicrobium glaciale.</title>
        <authorList>
            <person name="Bowman J.P."/>
        </authorList>
    </citation>
    <scope>NUCLEOTIDE SEQUENCE [LARGE SCALE GENOMIC DNA]</scope>
    <source>
        <strain evidence="1 2">IC156</strain>
    </source>
</reference>
<dbReference type="AlphaFoldDB" id="A0A4Q4KHJ2"/>
<comment type="caution">
    <text evidence="1">The sequence shown here is derived from an EMBL/GenBank/DDBJ whole genome shotgun (WGS) entry which is preliminary data.</text>
</comment>
<dbReference type="Gene3D" id="2.40.160.20">
    <property type="match status" value="1"/>
</dbReference>
<dbReference type="EMBL" id="SETE01000006">
    <property type="protein sequence ID" value="RYM32595.1"/>
    <property type="molecule type" value="Genomic_DNA"/>
</dbReference>
<dbReference type="RefSeq" id="WP_130094694.1">
    <property type="nucleotide sequence ID" value="NZ_SETE01000006.1"/>
</dbReference>